<organism evidence="14 15">
    <name type="scientific">Stutzerimonas azotifigens</name>
    <dbReference type="NCBI Taxonomy" id="291995"/>
    <lineage>
        <taxon>Bacteria</taxon>
        <taxon>Pseudomonadati</taxon>
        <taxon>Pseudomonadota</taxon>
        <taxon>Gammaproteobacteria</taxon>
        <taxon>Pseudomonadales</taxon>
        <taxon>Pseudomonadaceae</taxon>
        <taxon>Stutzerimonas</taxon>
    </lineage>
</organism>
<gene>
    <name evidence="14" type="ORF">G7026_09675</name>
</gene>
<reference evidence="14 15" key="1">
    <citation type="submission" date="2020-02" db="EMBL/GenBank/DDBJ databases">
        <title>Synteny-based analysis reveals conserved mechanism for high triclosan tolerance in Pseudomonas, as well as instances of horizontal transfer.</title>
        <authorList>
            <person name="Mcfarland A.G."/>
            <person name="Bertucci H.K."/>
            <person name="Litmann E."/>
            <person name="Shen J."/>
            <person name="Huttenhower C."/>
            <person name="Hartmann E.M."/>
        </authorList>
    </citation>
    <scope>NUCLEOTIDE SEQUENCE [LARGE SCALE GENOMIC DNA]</scope>
    <source>
        <strain evidence="14 15">115A1</strain>
    </source>
</reference>
<comment type="caution">
    <text evidence="14">The sequence shown here is derived from an EMBL/GenBank/DDBJ whole genome shotgun (WGS) entry which is preliminary data.</text>
</comment>
<dbReference type="PANTHER" id="PTHR30182:SF1">
    <property type="entry name" value="L-SERINE DEHYDRATASE 1"/>
    <property type="match status" value="1"/>
</dbReference>
<dbReference type="Pfam" id="PF03313">
    <property type="entry name" value="SDH_alpha"/>
    <property type="match status" value="1"/>
</dbReference>
<protein>
    <recommendedName>
        <fullName evidence="11">L-serine dehydratase</fullName>
        <ecNumber evidence="11">4.3.1.17</ecNumber>
    </recommendedName>
</protein>
<dbReference type="EMBL" id="JAAMRF010000004">
    <property type="protein sequence ID" value="MBA1273625.1"/>
    <property type="molecule type" value="Genomic_DNA"/>
</dbReference>
<evidence type="ECO:0000256" key="1">
    <source>
        <dbReference type="ARBA" id="ARBA00001966"/>
    </source>
</evidence>
<keyword evidence="4 11" id="KW-0312">Gluconeogenesis</keyword>
<keyword evidence="6 11" id="KW-0479">Metal-binding</keyword>
<evidence type="ECO:0000256" key="10">
    <source>
        <dbReference type="ARBA" id="ARBA00049406"/>
    </source>
</evidence>
<dbReference type="RefSeq" id="WP_181070558.1">
    <property type="nucleotide sequence ID" value="NZ_JAAMRF010000004.1"/>
</dbReference>
<dbReference type="PANTHER" id="PTHR30182">
    <property type="entry name" value="L-SERINE DEHYDRATASE"/>
    <property type="match status" value="1"/>
</dbReference>
<evidence type="ECO:0000256" key="9">
    <source>
        <dbReference type="ARBA" id="ARBA00023239"/>
    </source>
</evidence>
<evidence type="ECO:0000256" key="7">
    <source>
        <dbReference type="ARBA" id="ARBA00023004"/>
    </source>
</evidence>
<dbReference type="NCBIfam" id="TIGR00720">
    <property type="entry name" value="sda_mono"/>
    <property type="match status" value="1"/>
</dbReference>
<dbReference type="InterPro" id="IPR051318">
    <property type="entry name" value="Fe-S_L-Ser"/>
</dbReference>
<proteinExistence type="inferred from homology"/>
<evidence type="ECO:0000256" key="2">
    <source>
        <dbReference type="ARBA" id="ARBA00004742"/>
    </source>
</evidence>
<evidence type="ECO:0000256" key="4">
    <source>
        <dbReference type="ARBA" id="ARBA00022432"/>
    </source>
</evidence>
<dbReference type="InterPro" id="IPR004644">
    <property type="entry name" value="Fe-S_L-Ser_mono"/>
</dbReference>
<sequence length="458" mass="49038">MAISVFDLFKIGIGPSSSHTVGPMRAAALFVGALRERRLLERVTRLEVRLYGSLSATGVGHGSDNAVVLGLMGEWPDRIDPTCIGPRIETLKSERRLLLGGEHPVPFDWQHDLLLLDESLPYHPNAMTLLAEGEGGELHRDTYYSVGGGFVVDAEQAATGSLDSDNTRLPYDFSSAAQLLELCHAHGLSISQLMLENEKAWRSEDEIRAGLKTIWNAMRDCVNQGLQHEGLLPGGLNVRRRAARLHRSLQELGKPNVIGSTMSAMEWVNLFALAVNEENAAGGRMVTAPTNGAAGIIPAVLHYYVKFNPDACDDDIVRFFLAAAAIGVLCKKNASISGAEVGCQGEVGSACAMAAAGLAEVLGATPEQVENAAEIGLEHNLGLTCDPVGGLVQVPCIERNAIAAVKAINAAQMALRGDGQHFISLDRVIRTMRDTGADMHDKYKETSRGGLAVNTIEC</sequence>
<dbReference type="InterPro" id="IPR005130">
    <property type="entry name" value="Ser_deHydtase-like_asu"/>
</dbReference>
<evidence type="ECO:0000313" key="14">
    <source>
        <dbReference type="EMBL" id="MBA1273625.1"/>
    </source>
</evidence>
<evidence type="ECO:0000256" key="5">
    <source>
        <dbReference type="ARBA" id="ARBA00022485"/>
    </source>
</evidence>
<dbReference type="GO" id="GO:0003941">
    <property type="term" value="F:L-serine ammonia-lyase activity"/>
    <property type="evidence" value="ECO:0007669"/>
    <property type="project" value="UniProtKB-EC"/>
</dbReference>
<evidence type="ECO:0000313" key="15">
    <source>
        <dbReference type="Proteomes" id="UP000786387"/>
    </source>
</evidence>
<accession>A0ABR5Z0E6</accession>
<keyword evidence="15" id="KW-1185">Reference proteome</keyword>
<dbReference type="Pfam" id="PF03315">
    <property type="entry name" value="SDH_beta"/>
    <property type="match status" value="1"/>
</dbReference>
<comment type="pathway">
    <text evidence="2">Carbohydrate biosynthesis; gluconeogenesis.</text>
</comment>
<evidence type="ECO:0000259" key="12">
    <source>
        <dbReference type="Pfam" id="PF03313"/>
    </source>
</evidence>
<evidence type="ECO:0000256" key="6">
    <source>
        <dbReference type="ARBA" id="ARBA00022723"/>
    </source>
</evidence>
<keyword evidence="8 11" id="KW-0411">Iron-sulfur</keyword>
<dbReference type="Proteomes" id="UP000786387">
    <property type="component" value="Unassembled WGS sequence"/>
</dbReference>
<comment type="cofactor">
    <cofactor evidence="1 11">
        <name>[4Fe-4S] cluster</name>
        <dbReference type="ChEBI" id="CHEBI:49883"/>
    </cofactor>
</comment>
<feature type="domain" description="Serine dehydratase beta chain" evidence="13">
    <location>
        <begin position="4"/>
        <end position="155"/>
    </location>
</feature>
<keyword evidence="7 11" id="KW-0408">Iron</keyword>
<evidence type="ECO:0000259" key="13">
    <source>
        <dbReference type="Pfam" id="PF03315"/>
    </source>
</evidence>
<name>A0ABR5Z0E6_9GAMM</name>
<dbReference type="EC" id="4.3.1.17" evidence="11"/>
<dbReference type="SUPFAM" id="SSF143548">
    <property type="entry name" value="Serine metabolism enzymes domain"/>
    <property type="match status" value="1"/>
</dbReference>
<evidence type="ECO:0000256" key="11">
    <source>
        <dbReference type="RuleBase" id="RU366059"/>
    </source>
</evidence>
<feature type="domain" description="Serine dehydratase-like alpha subunit" evidence="12">
    <location>
        <begin position="186"/>
        <end position="452"/>
    </location>
</feature>
<comment type="catalytic activity">
    <reaction evidence="10 11">
        <text>L-serine = pyruvate + NH4(+)</text>
        <dbReference type="Rhea" id="RHEA:19169"/>
        <dbReference type="ChEBI" id="CHEBI:15361"/>
        <dbReference type="ChEBI" id="CHEBI:28938"/>
        <dbReference type="ChEBI" id="CHEBI:33384"/>
        <dbReference type="EC" id="4.3.1.17"/>
    </reaction>
</comment>
<comment type="similarity">
    <text evidence="3 11">Belongs to the iron-sulfur dependent L-serine dehydratase family.</text>
</comment>
<evidence type="ECO:0000256" key="3">
    <source>
        <dbReference type="ARBA" id="ARBA00008636"/>
    </source>
</evidence>
<evidence type="ECO:0000256" key="8">
    <source>
        <dbReference type="ARBA" id="ARBA00023014"/>
    </source>
</evidence>
<keyword evidence="9 11" id="KW-0456">Lyase</keyword>
<keyword evidence="5 11" id="KW-0004">4Fe-4S</keyword>
<dbReference type="Gene3D" id="3.30.1330.90">
    <property type="entry name" value="D-3-phosphoglycerate dehydrogenase, domain 3"/>
    <property type="match status" value="1"/>
</dbReference>
<dbReference type="InterPro" id="IPR005131">
    <property type="entry name" value="Ser_deHydtase_bsu"/>
</dbReference>
<dbReference type="InterPro" id="IPR029009">
    <property type="entry name" value="ASB_dom_sf"/>
</dbReference>